<dbReference type="SUPFAM" id="SSF50814">
    <property type="entry name" value="Lipocalins"/>
    <property type="match status" value="1"/>
</dbReference>
<evidence type="ECO:0000313" key="2">
    <source>
        <dbReference type="EMBL" id="KAK7498746.1"/>
    </source>
</evidence>
<name>A0ABD0LGV0_9CAEN</name>
<feature type="chain" id="PRO_5044896827" description="Lipocalin/cytosolic fatty-acid binding domain-containing protein" evidence="1">
    <location>
        <begin position="38"/>
        <end position="216"/>
    </location>
</feature>
<dbReference type="EMBL" id="JACVVK020000049">
    <property type="protein sequence ID" value="KAK7498746.1"/>
    <property type="molecule type" value="Genomic_DNA"/>
</dbReference>
<gene>
    <name evidence="2" type="ORF">BaRGS_00010123</name>
</gene>
<keyword evidence="3" id="KW-1185">Reference proteome</keyword>
<evidence type="ECO:0000313" key="3">
    <source>
        <dbReference type="Proteomes" id="UP001519460"/>
    </source>
</evidence>
<evidence type="ECO:0008006" key="4">
    <source>
        <dbReference type="Google" id="ProtNLM"/>
    </source>
</evidence>
<dbReference type="Gene3D" id="2.40.128.20">
    <property type="match status" value="1"/>
</dbReference>
<sequence>MRQQGNKDTIKMKLTTDLKMMLAAMMAVMLQLDVAVAGGGEDSCRIPPTGLTMTNFNNHHFLGQWYSMYKSHIPPYSAGQLTAYFEFTPLDTGVGHVMSGTYTQVRTSNGVCTRLTKPLSGRHGVLTTKLTPYGQENIYILDTDYAEIAAVYFDVFLPNAAHWKDASHVAIFVRDPFQTPNLTKVARSLEKVCGPAATKWSFFDKMNFTLGTPCQL</sequence>
<dbReference type="Proteomes" id="UP001519460">
    <property type="component" value="Unassembled WGS sequence"/>
</dbReference>
<accession>A0ABD0LGV0</accession>
<dbReference type="InterPro" id="IPR012674">
    <property type="entry name" value="Calycin"/>
</dbReference>
<comment type="caution">
    <text evidence="2">The sequence shown here is derived from an EMBL/GenBank/DDBJ whole genome shotgun (WGS) entry which is preliminary data.</text>
</comment>
<dbReference type="AlphaFoldDB" id="A0ABD0LGV0"/>
<dbReference type="CDD" id="cd00301">
    <property type="entry name" value="lipocalin_FABP"/>
    <property type="match status" value="1"/>
</dbReference>
<organism evidence="2 3">
    <name type="scientific">Batillaria attramentaria</name>
    <dbReference type="NCBI Taxonomy" id="370345"/>
    <lineage>
        <taxon>Eukaryota</taxon>
        <taxon>Metazoa</taxon>
        <taxon>Spiralia</taxon>
        <taxon>Lophotrochozoa</taxon>
        <taxon>Mollusca</taxon>
        <taxon>Gastropoda</taxon>
        <taxon>Caenogastropoda</taxon>
        <taxon>Sorbeoconcha</taxon>
        <taxon>Cerithioidea</taxon>
        <taxon>Batillariidae</taxon>
        <taxon>Batillaria</taxon>
    </lineage>
</organism>
<proteinExistence type="predicted"/>
<protein>
    <recommendedName>
        <fullName evidence="4">Lipocalin/cytosolic fatty-acid binding domain-containing protein</fullName>
    </recommendedName>
</protein>
<reference evidence="2 3" key="1">
    <citation type="journal article" date="2023" name="Sci. Data">
        <title>Genome assembly of the Korean intertidal mud-creeper Batillaria attramentaria.</title>
        <authorList>
            <person name="Patra A.K."/>
            <person name="Ho P.T."/>
            <person name="Jun S."/>
            <person name="Lee S.J."/>
            <person name="Kim Y."/>
            <person name="Won Y.J."/>
        </authorList>
    </citation>
    <scope>NUCLEOTIDE SEQUENCE [LARGE SCALE GENOMIC DNA]</scope>
    <source>
        <strain evidence="2">Wonlab-2016</strain>
    </source>
</reference>
<evidence type="ECO:0000256" key="1">
    <source>
        <dbReference type="SAM" id="SignalP"/>
    </source>
</evidence>
<feature type="signal peptide" evidence="1">
    <location>
        <begin position="1"/>
        <end position="37"/>
    </location>
</feature>
<dbReference type="GO" id="GO:0008289">
    <property type="term" value="F:lipid binding"/>
    <property type="evidence" value="ECO:0007669"/>
    <property type="project" value="UniProtKB-KW"/>
</dbReference>
<keyword evidence="1" id="KW-0732">Signal</keyword>